<accession>A0A9N9PYH9</accession>
<dbReference type="EMBL" id="CAJVRL010000084">
    <property type="protein sequence ID" value="CAG8958702.1"/>
    <property type="molecule type" value="Genomic_DNA"/>
</dbReference>
<feature type="chain" id="PRO_5040155151" description="Cell wall protein" evidence="1">
    <location>
        <begin position="21"/>
        <end position="198"/>
    </location>
</feature>
<evidence type="ECO:0000313" key="2">
    <source>
        <dbReference type="EMBL" id="CAG8958702.1"/>
    </source>
</evidence>
<gene>
    <name evidence="2" type="ORF">HYFRA_00011544</name>
</gene>
<name>A0A9N9PYH9_9HELO</name>
<comment type="caution">
    <text evidence="2">The sequence shown here is derived from an EMBL/GenBank/DDBJ whole genome shotgun (WGS) entry which is preliminary data.</text>
</comment>
<evidence type="ECO:0008006" key="4">
    <source>
        <dbReference type="Google" id="ProtNLM"/>
    </source>
</evidence>
<keyword evidence="3" id="KW-1185">Reference proteome</keyword>
<dbReference type="AlphaFoldDB" id="A0A9N9PYH9"/>
<dbReference type="Proteomes" id="UP000696280">
    <property type="component" value="Unassembled WGS sequence"/>
</dbReference>
<feature type="signal peptide" evidence="1">
    <location>
        <begin position="1"/>
        <end position="20"/>
    </location>
</feature>
<protein>
    <recommendedName>
        <fullName evidence="4">Cell wall protein</fullName>
    </recommendedName>
</protein>
<organism evidence="2 3">
    <name type="scientific">Hymenoscyphus fraxineus</name>
    <dbReference type="NCBI Taxonomy" id="746836"/>
    <lineage>
        <taxon>Eukaryota</taxon>
        <taxon>Fungi</taxon>
        <taxon>Dikarya</taxon>
        <taxon>Ascomycota</taxon>
        <taxon>Pezizomycotina</taxon>
        <taxon>Leotiomycetes</taxon>
        <taxon>Helotiales</taxon>
        <taxon>Helotiaceae</taxon>
        <taxon>Hymenoscyphus</taxon>
    </lineage>
</organism>
<keyword evidence="1" id="KW-0732">Signal</keyword>
<reference evidence="2" key="1">
    <citation type="submission" date="2021-07" db="EMBL/GenBank/DDBJ databases">
        <authorList>
            <person name="Durling M."/>
        </authorList>
    </citation>
    <scope>NUCLEOTIDE SEQUENCE</scope>
</reference>
<evidence type="ECO:0000313" key="3">
    <source>
        <dbReference type="Proteomes" id="UP000696280"/>
    </source>
</evidence>
<sequence>MYFATKIISLVLAISGASFAAPAPIPAPAPPNATTVGVAVEEFINDVSIVSQSLDSLVQIKNSPAVNDNVTATVEFLAEDIQNAETDGANQQAIIFSAAQQKDPDAAKDLNAGITRRVRGNTGSAPTSESFLGRLQDILKNPDADFVSGVAVFMGEQRNGNILPDIKSLIELALQATDQDTDLNGQPIDINLETSLVF</sequence>
<evidence type="ECO:0000256" key="1">
    <source>
        <dbReference type="SAM" id="SignalP"/>
    </source>
</evidence>
<proteinExistence type="predicted"/>